<dbReference type="Proteomes" id="UP000283269">
    <property type="component" value="Unassembled WGS sequence"/>
</dbReference>
<dbReference type="STRING" id="93625.A0A409X2S6"/>
<keyword evidence="2" id="KW-1185">Reference proteome</keyword>
<organism evidence="1 2">
    <name type="scientific">Psilocybe cyanescens</name>
    <dbReference type="NCBI Taxonomy" id="93625"/>
    <lineage>
        <taxon>Eukaryota</taxon>
        <taxon>Fungi</taxon>
        <taxon>Dikarya</taxon>
        <taxon>Basidiomycota</taxon>
        <taxon>Agaricomycotina</taxon>
        <taxon>Agaricomycetes</taxon>
        <taxon>Agaricomycetidae</taxon>
        <taxon>Agaricales</taxon>
        <taxon>Agaricineae</taxon>
        <taxon>Strophariaceae</taxon>
        <taxon>Psilocybe</taxon>
    </lineage>
</organism>
<sequence length="246" mass="27395">MYPHLAPSIAANMKSRYSVISELDASNYLTNIGILVFACDTFNEIKTQHRLRSYIPIGWPAEDSLDSLVQKSSGQFIYASTVVKYVASPRHRPTHHLEVVLGIQLPKAGDSPFAELDALYRHILMGIADVDLILQIIGFVVLHPPNYYNSVTFMEAFLLLAPGDVELLMQNLGSLISIIGFVVLHPPNYYNSVTFMEAFLLLAPGDVELLMQNLGSLISVEIHPYHAEVLTVCLLHASLKDYLLDQ</sequence>
<name>A0A409X2S6_PSICY</name>
<evidence type="ECO:0000313" key="2">
    <source>
        <dbReference type="Proteomes" id="UP000283269"/>
    </source>
</evidence>
<gene>
    <name evidence="1" type="ORF">CVT25_010176</name>
</gene>
<dbReference type="OrthoDB" id="3262196at2759"/>
<dbReference type="EMBL" id="NHYD01002765">
    <property type="protein sequence ID" value="PPQ85068.1"/>
    <property type="molecule type" value="Genomic_DNA"/>
</dbReference>
<dbReference type="AlphaFoldDB" id="A0A409X2S6"/>
<evidence type="ECO:0000313" key="1">
    <source>
        <dbReference type="EMBL" id="PPQ85068.1"/>
    </source>
</evidence>
<protein>
    <submittedName>
        <fullName evidence="1">Uncharacterized protein</fullName>
    </submittedName>
</protein>
<comment type="caution">
    <text evidence="1">The sequence shown here is derived from an EMBL/GenBank/DDBJ whole genome shotgun (WGS) entry which is preliminary data.</text>
</comment>
<proteinExistence type="predicted"/>
<reference evidence="1 2" key="1">
    <citation type="journal article" date="2018" name="Evol. Lett.">
        <title>Horizontal gene cluster transfer increased hallucinogenic mushroom diversity.</title>
        <authorList>
            <person name="Reynolds H.T."/>
            <person name="Vijayakumar V."/>
            <person name="Gluck-Thaler E."/>
            <person name="Korotkin H.B."/>
            <person name="Matheny P.B."/>
            <person name="Slot J.C."/>
        </authorList>
    </citation>
    <scope>NUCLEOTIDE SEQUENCE [LARGE SCALE GENOMIC DNA]</scope>
    <source>
        <strain evidence="1 2">2631</strain>
    </source>
</reference>
<accession>A0A409X2S6</accession>
<dbReference type="InParanoid" id="A0A409X2S6"/>